<evidence type="ECO:0000313" key="2">
    <source>
        <dbReference type="EMBL" id="MFK7004883.1"/>
    </source>
</evidence>
<protein>
    <recommendedName>
        <fullName evidence="1">Immunity MXAN-0049 protein domain-containing protein</fullName>
    </recommendedName>
</protein>
<sequence>MRYYKFQIPLSNDNGRISSSASVDKTPNIENLFEKIKYGEIIENFPLIDSFYLESYDDEKYWEDQINDIHTFIGKVNILIGWYVSDDFKQVLESFKIAPKYNFYETRVLYKGEKLKYWIFQFPIDPFKNIDFERSTFFLEDKKNIYRFSSVEEYLVFYRQEYSVSKKKLKIGCQVLKSNYDMFLTTQNEIVVSENLKKAIQVKGLKGFEFSELDYEVIVDKTKT</sequence>
<dbReference type="EMBL" id="JAZHOJ010000065">
    <property type="protein sequence ID" value="MFK7004883.1"/>
    <property type="molecule type" value="Genomic_DNA"/>
</dbReference>
<dbReference type="Pfam" id="PF07791">
    <property type="entry name" value="Imm11"/>
    <property type="match status" value="1"/>
</dbReference>
<keyword evidence="3" id="KW-1185">Reference proteome</keyword>
<name>A0ABW8PJV0_9FLAO</name>
<organism evidence="2 3">
    <name type="scientific">Flavobacterium covae</name>
    <dbReference type="NCBI Taxonomy" id="2906076"/>
    <lineage>
        <taxon>Bacteria</taxon>
        <taxon>Pseudomonadati</taxon>
        <taxon>Bacteroidota</taxon>
        <taxon>Flavobacteriia</taxon>
        <taxon>Flavobacteriales</taxon>
        <taxon>Flavobacteriaceae</taxon>
        <taxon>Flavobacterium</taxon>
    </lineage>
</organism>
<evidence type="ECO:0000259" key="1">
    <source>
        <dbReference type="Pfam" id="PF07791"/>
    </source>
</evidence>
<accession>A0ABW8PJV0</accession>
<comment type="caution">
    <text evidence="2">The sequence shown here is derived from an EMBL/GenBank/DDBJ whole genome shotgun (WGS) entry which is preliminary data.</text>
</comment>
<proteinExistence type="predicted"/>
<dbReference type="Proteomes" id="UP001621713">
    <property type="component" value="Unassembled WGS sequence"/>
</dbReference>
<dbReference type="InterPro" id="IPR012433">
    <property type="entry name" value="Imm11"/>
</dbReference>
<evidence type="ECO:0000313" key="3">
    <source>
        <dbReference type="Proteomes" id="UP001621713"/>
    </source>
</evidence>
<reference evidence="2 3" key="1">
    <citation type="submission" date="2024-02" db="EMBL/GenBank/DDBJ databases">
        <title>Comparative Genomic Analysis of Flavobacterium Species Causing Columnaris Disease of Freshwater Fish in Thailand: Insights into Virulence and Resistance Mechanisms.</title>
        <authorList>
            <person name="Nguyen D."/>
            <person name="Chokmangmeepisarn P."/>
            <person name="Khianchaikhan K."/>
            <person name="Morishita M."/>
            <person name="Bunnoy A."/>
            <person name="Rodkhum C."/>
        </authorList>
    </citation>
    <scope>NUCLEOTIDE SEQUENCE [LARGE SCALE GENOMIC DNA]</scope>
    <source>
        <strain evidence="2 3">PCBSB2203</strain>
    </source>
</reference>
<gene>
    <name evidence="2" type="ORF">V3467_13670</name>
</gene>
<feature type="domain" description="Immunity MXAN-0049 protein" evidence="1">
    <location>
        <begin position="82"/>
        <end position="212"/>
    </location>
</feature>
<dbReference type="RefSeq" id="WP_088467118.1">
    <property type="nucleotide sequence ID" value="NZ_JAZHOJ010000065.1"/>
</dbReference>